<dbReference type="Pfam" id="PF09339">
    <property type="entry name" value="HTH_IclR"/>
    <property type="match status" value="1"/>
</dbReference>
<dbReference type="Pfam" id="PF01614">
    <property type="entry name" value="IclR_C"/>
    <property type="match status" value="1"/>
</dbReference>
<dbReference type="Gene3D" id="3.30.450.40">
    <property type="match status" value="1"/>
</dbReference>
<sequence>MSEAQVKSAMRAFEVLEHFKLSQQERSMSELAADLGYPQSSTTVLLKTLVKMGYLNYDRARRVYFPTSKVTTLGDWIPRALFGSGRILDAINDVHAITREGTFIGTKNDVYLQYLKTKDSLHALRFHIDEGTVRPITRSAAGWVLLSTLPDSKIENMVRRANIATSNPSERMKLDVVLREIEKIRQQGYASVEDLPFEGGATIAVLLPLKVQGQPATLAIGGAVYRFRKNFDKYLGALRSAVQALSPEDEFETPVQIEV</sequence>
<keyword evidence="3" id="KW-0804">Transcription</keyword>
<dbReference type="GO" id="GO:0003677">
    <property type="term" value="F:DNA binding"/>
    <property type="evidence" value="ECO:0007669"/>
    <property type="project" value="UniProtKB-KW"/>
</dbReference>
<evidence type="ECO:0000256" key="3">
    <source>
        <dbReference type="ARBA" id="ARBA00023163"/>
    </source>
</evidence>
<dbReference type="SUPFAM" id="SSF55781">
    <property type="entry name" value="GAF domain-like"/>
    <property type="match status" value="1"/>
</dbReference>
<evidence type="ECO:0000259" key="4">
    <source>
        <dbReference type="PROSITE" id="PS51077"/>
    </source>
</evidence>
<dbReference type="PANTHER" id="PTHR30136:SF35">
    <property type="entry name" value="HTH-TYPE TRANSCRIPTIONAL REGULATOR RV1719"/>
    <property type="match status" value="1"/>
</dbReference>
<gene>
    <name evidence="6" type="ORF">SAMN05421762_2642</name>
</gene>
<dbReference type="PANTHER" id="PTHR30136">
    <property type="entry name" value="HELIX-TURN-HELIX TRANSCRIPTIONAL REGULATOR, ICLR FAMILY"/>
    <property type="match status" value="1"/>
</dbReference>
<dbReference type="GO" id="GO:0003700">
    <property type="term" value="F:DNA-binding transcription factor activity"/>
    <property type="evidence" value="ECO:0007669"/>
    <property type="project" value="TreeGrafter"/>
</dbReference>
<dbReference type="AlphaFoldDB" id="A0A1I1N4L1"/>
<dbReference type="OrthoDB" id="1634354at2"/>
<accession>A0A1I1N4L1</accession>
<protein>
    <submittedName>
        <fullName evidence="6">Transcriptional regulator, IclR family</fullName>
    </submittedName>
</protein>
<dbReference type="RefSeq" id="WP_093447236.1">
    <property type="nucleotide sequence ID" value="NZ_BAABWI010000002.1"/>
</dbReference>
<evidence type="ECO:0000313" key="7">
    <source>
        <dbReference type="Proteomes" id="UP000231644"/>
    </source>
</evidence>
<reference evidence="6 7" key="1">
    <citation type="submission" date="2016-10" db="EMBL/GenBank/DDBJ databases">
        <authorList>
            <person name="de Groot N.N."/>
        </authorList>
    </citation>
    <scope>NUCLEOTIDE SEQUENCE [LARGE SCALE GENOMIC DNA]</scope>
    <source>
        <strain evidence="6 7">DSM 29619</strain>
    </source>
</reference>
<dbReference type="Proteomes" id="UP000231644">
    <property type="component" value="Unassembled WGS sequence"/>
</dbReference>
<dbReference type="InterPro" id="IPR014757">
    <property type="entry name" value="Tscrpt_reg_IclR_C"/>
</dbReference>
<dbReference type="STRING" id="517719.SAMN05421762_2642"/>
<dbReference type="GO" id="GO:0045892">
    <property type="term" value="P:negative regulation of DNA-templated transcription"/>
    <property type="evidence" value="ECO:0007669"/>
    <property type="project" value="TreeGrafter"/>
</dbReference>
<name>A0A1I1N4L1_9RHOB</name>
<dbReference type="InterPro" id="IPR036390">
    <property type="entry name" value="WH_DNA-bd_sf"/>
</dbReference>
<evidence type="ECO:0000259" key="5">
    <source>
        <dbReference type="PROSITE" id="PS51078"/>
    </source>
</evidence>
<dbReference type="InterPro" id="IPR005471">
    <property type="entry name" value="Tscrpt_reg_IclR_N"/>
</dbReference>
<organism evidence="6 7">
    <name type="scientific">Pseudooceanicola nitratireducens</name>
    <dbReference type="NCBI Taxonomy" id="517719"/>
    <lineage>
        <taxon>Bacteria</taxon>
        <taxon>Pseudomonadati</taxon>
        <taxon>Pseudomonadota</taxon>
        <taxon>Alphaproteobacteria</taxon>
        <taxon>Rhodobacterales</taxon>
        <taxon>Paracoccaceae</taxon>
        <taxon>Pseudooceanicola</taxon>
    </lineage>
</organism>
<dbReference type="EMBL" id="FOLX01000001">
    <property type="protein sequence ID" value="SFC89753.1"/>
    <property type="molecule type" value="Genomic_DNA"/>
</dbReference>
<proteinExistence type="predicted"/>
<dbReference type="InterPro" id="IPR036388">
    <property type="entry name" value="WH-like_DNA-bd_sf"/>
</dbReference>
<evidence type="ECO:0000256" key="2">
    <source>
        <dbReference type="ARBA" id="ARBA00023125"/>
    </source>
</evidence>
<keyword evidence="7" id="KW-1185">Reference proteome</keyword>
<dbReference type="InterPro" id="IPR050707">
    <property type="entry name" value="HTH_MetabolicPath_Reg"/>
</dbReference>
<dbReference type="InterPro" id="IPR029016">
    <property type="entry name" value="GAF-like_dom_sf"/>
</dbReference>
<dbReference type="SUPFAM" id="SSF46785">
    <property type="entry name" value="Winged helix' DNA-binding domain"/>
    <property type="match status" value="1"/>
</dbReference>
<dbReference type="SMART" id="SM00346">
    <property type="entry name" value="HTH_ICLR"/>
    <property type="match status" value="1"/>
</dbReference>
<feature type="domain" description="HTH iclR-type" evidence="4">
    <location>
        <begin position="6"/>
        <end position="68"/>
    </location>
</feature>
<dbReference type="PROSITE" id="PS51077">
    <property type="entry name" value="HTH_ICLR"/>
    <property type="match status" value="1"/>
</dbReference>
<evidence type="ECO:0000313" key="6">
    <source>
        <dbReference type="EMBL" id="SFC89753.1"/>
    </source>
</evidence>
<evidence type="ECO:0000256" key="1">
    <source>
        <dbReference type="ARBA" id="ARBA00023015"/>
    </source>
</evidence>
<keyword evidence="2" id="KW-0238">DNA-binding</keyword>
<dbReference type="PROSITE" id="PS51078">
    <property type="entry name" value="ICLR_ED"/>
    <property type="match status" value="1"/>
</dbReference>
<dbReference type="Gene3D" id="1.10.10.10">
    <property type="entry name" value="Winged helix-like DNA-binding domain superfamily/Winged helix DNA-binding domain"/>
    <property type="match status" value="1"/>
</dbReference>
<keyword evidence="1" id="KW-0805">Transcription regulation</keyword>
<feature type="domain" description="IclR-ED" evidence="5">
    <location>
        <begin position="69"/>
        <end position="251"/>
    </location>
</feature>